<accession>A0A857GPB4</accession>
<evidence type="ECO:0000313" key="8">
    <source>
        <dbReference type="Proteomes" id="UP000463949"/>
    </source>
</evidence>
<evidence type="ECO:0000256" key="1">
    <source>
        <dbReference type="ARBA" id="ARBA00004167"/>
    </source>
</evidence>
<dbReference type="PANTHER" id="PTHR12812:SF0">
    <property type="entry name" value="HEPARAN-SULFATE 6-O-SULFOTRANSFERASE"/>
    <property type="match status" value="1"/>
</dbReference>
<reference evidence="7 8" key="1">
    <citation type="submission" date="2017-10" db="EMBL/GenBank/DDBJ databases">
        <title>Coral associated bacteria.</title>
        <authorList>
            <person name="Wang X."/>
        </authorList>
    </citation>
    <scope>NUCLEOTIDE SEQUENCE [LARGE SCALE GENOMIC DNA]</scope>
    <source>
        <strain evidence="7 8">SCSIO 43005</strain>
    </source>
</reference>
<evidence type="ECO:0000313" key="7">
    <source>
        <dbReference type="EMBL" id="QHD50384.1"/>
    </source>
</evidence>
<dbReference type="RefSeq" id="WP_159342665.1">
    <property type="nucleotide sequence ID" value="NZ_CP024621.1"/>
</dbReference>
<dbReference type="KEGG" id="hmd:CTT34_12155"/>
<evidence type="ECO:0000256" key="2">
    <source>
        <dbReference type="ARBA" id="ARBA00022679"/>
    </source>
</evidence>
<evidence type="ECO:0008006" key="9">
    <source>
        <dbReference type="Google" id="ProtNLM"/>
    </source>
</evidence>
<proteinExistence type="predicted"/>
<dbReference type="AlphaFoldDB" id="A0A857GPB4"/>
<keyword evidence="3" id="KW-0812">Transmembrane</keyword>
<organism evidence="7 8">
    <name type="scientific">Vreelandella aquamarina</name>
    <dbReference type="NCBI Taxonomy" id="77097"/>
    <lineage>
        <taxon>Bacteria</taxon>
        <taxon>Pseudomonadati</taxon>
        <taxon>Pseudomonadota</taxon>
        <taxon>Gammaproteobacteria</taxon>
        <taxon>Oceanospirillales</taxon>
        <taxon>Halomonadaceae</taxon>
        <taxon>Vreelandella</taxon>
    </lineage>
</organism>
<dbReference type="InterPro" id="IPR005331">
    <property type="entry name" value="Sulfotransferase"/>
</dbReference>
<evidence type="ECO:0000256" key="5">
    <source>
        <dbReference type="ARBA" id="ARBA00023136"/>
    </source>
</evidence>
<dbReference type="Pfam" id="PF03567">
    <property type="entry name" value="Sulfotransfer_2"/>
    <property type="match status" value="1"/>
</dbReference>
<keyword evidence="4" id="KW-1133">Transmembrane helix</keyword>
<protein>
    <recommendedName>
        <fullName evidence="9">Sulfotransferase family protein</fullName>
    </recommendedName>
</protein>
<dbReference type="Proteomes" id="UP000463949">
    <property type="component" value="Chromosome"/>
</dbReference>
<keyword evidence="5" id="KW-0472">Membrane</keyword>
<evidence type="ECO:0000256" key="4">
    <source>
        <dbReference type="ARBA" id="ARBA00022989"/>
    </source>
</evidence>
<dbReference type="GO" id="GO:0016020">
    <property type="term" value="C:membrane"/>
    <property type="evidence" value="ECO:0007669"/>
    <property type="project" value="UniProtKB-SubCell"/>
</dbReference>
<sequence length="310" mass="35378">MNSLFFVHVPKTAGTSFRKAAELFFGSEKVVYDYSPTSVETSDVALNFVYEIQDFLLFYNELKSLKVKLICGHVSAGKYIDFFGSLNTLTFLREPVQRIVSEYYHFVRHNNYKGDLPSFYRKPQFINRQSKMLQGVPVEALGFVGLTERYEQGLDILNQAYGTNIQSVSMNMGRKDKAAEYELPEEQLNEIRSLNEDDLQLYDHAKRLFLKRETLFKQGRPYVHGAIQQQSNKSISGWAWWQGSDDSVELAIEVDGETVATVYAKDLRPGLLRLGLPRRGYVGFHHNFAEPLSEDAVVTVRVAKTGQCIS</sequence>
<dbReference type="PANTHER" id="PTHR12812">
    <property type="entry name" value="HEPARAN SULFATE 6-O-SULFOTRANSFERASE 3"/>
    <property type="match status" value="1"/>
</dbReference>
<comment type="subcellular location">
    <subcellularLocation>
        <location evidence="1">Membrane</location>
        <topology evidence="1">Single-pass membrane protein</topology>
    </subcellularLocation>
</comment>
<evidence type="ECO:0000256" key="6">
    <source>
        <dbReference type="ARBA" id="ARBA00023180"/>
    </source>
</evidence>
<evidence type="ECO:0000256" key="3">
    <source>
        <dbReference type="ARBA" id="ARBA00022692"/>
    </source>
</evidence>
<dbReference type="OrthoDB" id="7981249at2"/>
<name>A0A857GPB4_9GAMM</name>
<gene>
    <name evidence="7" type="ORF">CTT34_12155</name>
</gene>
<keyword evidence="6" id="KW-0325">Glycoprotein</keyword>
<dbReference type="Gene3D" id="3.40.50.300">
    <property type="entry name" value="P-loop containing nucleotide triphosphate hydrolases"/>
    <property type="match status" value="2"/>
</dbReference>
<dbReference type="InterPro" id="IPR027417">
    <property type="entry name" value="P-loop_NTPase"/>
</dbReference>
<dbReference type="GO" id="GO:0017095">
    <property type="term" value="F:heparan sulfate 6-sulfotransferase activity"/>
    <property type="evidence" value="ECO:0007669"/>
    <property type="project" value="TreeGrafter"/>
</dbReference>
<dbReference type="EMBL" id="CP024621">
    <property type="protein sequence ID" value="QHD50384.1"/>
    <property type="molecule type" value="Genomic_DNA"/>
</dbReference>
<keyword evidence="2" id="KW-0808">Transferase</keyword>
<dbReference type="InterPro" id="IPR010635">
    <property type="entry name" value="Heparan_SO4-6-sulfoTrfase"/>
</dbReference>